<dbReference type="OrthoDB" id="6772100at2759"/>
<dbReference type="InterPro" id="IPR054465">
    <property type="entry name" value="Integrase_p58-like_C"/>
</dbReference>
<feature type="domain" description="Integrase p58-like C-terminal" evidence="3">
    <location>
        <begin position="300"/>
        <end position="332"/>
    </location>
</feature>
<gene>
    <name evidence="4" type="ORF">ILUMI_21908</name>
</gene>
<keyword evidence="2" id="KW-0472">Membrane</keyword>
<reference evidence="4" key="1">
    <citation type="submission" date="2019-08" db="EMBL/GenBank/DDBJ databases">
        <title>The genome of the North American firefly Photinus pyralis.</title>
        <authorList>
            <consortium name="Photinus pyralis genome working group"/>
            <person name="Fallon T.R."/>
            <person name="Sander Lower S.E."/>
            <person name="Weng J.-K."/>
        </authorList>
    </citation>
    <scope>NUCLEOTIDE SEQUENCE</scope>
    <source>
        <strain evidence="4">TRF0915ILg1</strain>
        <tissue evidence="4">Whole body</tissue>
    </source>
</reference>
<keyword evidence="2" id="KW-1133">Transmembrane helix</keyword>
<dbReference type="InterPro" id="IPR050951">
    <property type="entry name" value="Retrovirus_Pol_polyprotein"/>
</dbReference>
<dbReference type="AlphaFoldDB" id="A0A8K0CET4"/>
<dbReference type="SUPFAM" id="SSF53098">
    <property type="entry name" value="Ribonuclease H-like"/>
    <property type="match status" value="1"/>
</dbReference>
<proteinExistence type="predicted"/>
<dbReference type="GO" id="GO:0003676">
    <property type="term" value="F:nucleic acid binding"/>
    <property type="evidence" value="ECO:0007669"/>
    <property type="project" value="InterPro"/>
</dbReference>
<comment type="caution">
    <text evidence="4">The sequence shown here is derived from an EMBL/GenBank/DDBJ whole genome shotgun (WGS) entry which is preliminary data.</text>
</comment>
<accession>A0A8K0CET4</accession>
<dbReference type="PANTHER" id="PTHR37984:SF5">
    <property type="entry name" value="PROTEIN NYNRIN-LIKE"/>
    <property type="match status" value="1"/>
</dbReference>
<feature type="transmembrane region" description="Helical" evidence="2">
    <location>
        <begin position="600"/>
        <end position="624"/>
    </location>
</feature>
<dbReference type="PANTHER" id="PTHR37984">
    <property type="entry name" value="PROTEIN CBG26694"/>
    <property type="match status" value="1"/>
</dbReference>
<keyword evidence="2" id="KW-0812">Transmembrane</keyword>
<dbReference type="Gene3D" id="3.30.420.10">
    <property type="entry name" value="Ribonuclease H-like superfamily/Ribonuclease H"/>
    <property type="match status" value="1"/>
</dbReference>
<dbReference type="EMBL" id="VTPC01090206">
    <property type="protein sequence ID" value="KAF2884256.1"/>
    <property type="molecule type" value="Genomic_DNA"/>
</dbReference>
<evidence type="ECO:0000256" key="2">
    <source>
        <dbReference type="SAM" id="Phobius"/>
    </source>
</evidence>
<evidence type="ECO:0000259" key="3">
    <source>
        <dbReference type="Pfam" id="PF22938"/>
    </source>
</evidence>
<feature type="compositionally biased region" description="Acidic residues" evidence="1">
    <location>
        <begin position="1"/>
        <end position="11"/>
    </location>
</feature>
<organism evidence="4 5">
    <name type="scientific">Ignelater luminosus</name>
    <name type="common">Cucubano</name>
    <name type="synonym">Pyrophorus luminosus</name>
    <dbReference type="NCBI Taxonomy" id="2038154"/>
    <lineage>
        <taxon>Eukaryota</taxon>
        <taxon>Metazoa</taxon>
        <taxon>Ecdysozoa</taxon>
        <taxon>Arthropoda</taxon>
        <taxon>Hexapoda</taxon>
        <taxon>Insecta</taxon>
        <taxon>Pterygota</taxon>
        <taxon>Neoptera</taxon>
        <taxon>Endopterygota</taxon>
        <taxon>Coleoptera</taxon>
        <taxon>Polyphaga</taxon>
        <taxon>Elateriformia</taxon>
        <taxon>Elateroidea</taxon>
        <taxon>Elateridae</taxon>
        <taxon>Agrypninae</taxon>
        <taxon>Pyrophorini</taxon>
        <taxon>Ignelater</taxon>
    </lineage>
</organism>
<sequence length="717" mass="82194">MQSEDDDDSIQDPEYQPDSITSDNSDSEVKQKAVHVVGDFNIKTLEINQSFSSRPRKGRKRKYEEQTRTSRKINKYSNKPCIDYKGKRTEPRRFTDFMCNCILKCANQVPVDKIQHEFTRFWDLKSYDAHTTFIGASVSETTTKDAMTTPYHPASNGMIERCHKVFRDFLSHYVADNQRDWDEWIPYLQMAYCMNIHNSTGYSPYFLIHGRDPVLPFDNILQSTRVKFDVDQNYVSELISRLNQAFVNVKDNLTKTTEQRNQYFNSNREQSNFQSGDLVYLHDPAVKSGLSKKLIKPWTGPYRIIEIKGPVTYKIKELNRHKEQIVHGNRLKLCNRNEPDSVKPETEAHYQQLADNFDIIDFSETNNNASKPDDNVKTRDATLIILDQLQRTNNIQTEEISSETKQTIDKSTNKLVRENRQNLDIDNFGSIVQDNVRRGLALIAYDCENKHVNITAVSIRDIAPCPDRTSDYKKQTISVHVIQRNDVKHQQVQACLVEITRIIYHCGMYSHTSLVAGGISNFIHPLGAEACRDLHKHHALKLYHDTVRKIQINGTTTASMTFGGRVTNDGTCDGTTYIEDGQTWTNVVAKNLARTTLQYIWGWFTDTGMVMSGLIGFYTIFKIIKYILGTLVNGLAIYRTAGCGLALIASVWNTLAMWIVDYYRSQVQQLNDDPEQNIEELSSSQPLEQPAATTSTHVSKSLAEVRLYPVVSHWTEQ</sequence>
<name>A0A8K0CET4_IGNLU</name>
<evidence type="ECO:0000256" key="1">
    <source>
        <dbReference type="SAM" id="MobiDB-lite"/>
    </source>
</evidence>
<evidence type="ECO:0000313" key="5">
    <source>
        <dbReference type="Proteomes" id="UP000801492"/>
    </source>
</evidence>
<feature type="region of interest" description="Disordered" evidence="1">
    <location>
        <begin position="48"/>
        <end position="70"/>
    </location>
</feature>
<dbReference type="InterPro" id="IPR036397">
    <property type="entry name" value="RNaseH_sf"/>
</dbReference>
<dbReference type="Pfam" id="PF24664">
    <property type="entry name" value="Monjiviricetes_fusion"/>
    <property type="match status" value="1"/>
</dbReference>
<protein>
    <recommendedName>
        <fullName evidence="3">Integrase p58-like C-terminal domain-containing protein</fullName>
    </recommendedName>
</protein>
<dbReference type="InterPro" id="IPR012337">
    <property type="entry name" value="RNaseH-like_sf"/>
</dbReference>
<dbReference type="Pfam" id="PF22938">
    <property type="entry name" value="Integrase_p58_C"/>
    <property type="match status" value="1"/>
</dbReference>
<keyword evidence="5" id="KW-1185">Reference proteome</keyword>
<dbReference type="Proteomes" id="UP000801492">
    <property type="component" value="Unassembled WGS sequence"/>
</dbReference>
<evidence type="ECO:0000313" key="4">
    <source>
        <dbReference type="EMBL" id="KAF2884256.1"/>
    </source>
</evidence>
<feature type="transmembrane region" description="Helical" evidence="2">
    <location>
        <begin position="636"/>
        <end position="660"/>
    </location>
</feature>
<feature type="region of interest" description="Disordered" evidence="1">
    <location>
        <begin position="1"/>
        <end position="30"/>
    </location>
</feature>